<protein>
    <submittedName>
        <fullName evidence="1">Uncharacterized protein</fullName>
    </submittedName>
</protein>
<comment type="caution">
    <text evidence="1">The sequence shown here is derived from an EMBL/GenBank/DDBJ whole genome shotgun (WGS) entry which is preliminary data.</text>
</comment>
<dbReference type="Proteomes" id="UP000717585">
    <property type="component" value="Unassembled WGS sequence"/>
</dbReference>
<keyword evidence="2" id="KW-1185">Reference proteome</keyword>
<evidence type="ECO:0000313" key="2">
    <source>
        <dbReference type="Proteomes" id="UP000717585"/>
    </source>
</evidence>
<proteinExistence type="predicted"/>
<accession>A0A8J6E057</accession>
<gene>
    <name evidence="1" type="ORF">J8273_6479</name>
</gene>
<dbReference type="AlphaFoldDB" id="A0A8J6E057"/>
<name>A0A8J6E057_9EUKA</name>
<evidence type="ECO:0000313" key="1">
    <source>
        <dbReference type="EMBL" id="KAG9391703.1"/>
    </source>
</evidence>
<reference evidence="1" key="1">
    <citation type="submission" date="2021-05" db="EMBL/GenBank/DDBJ databases">
        <title>A free-living protist that lacks canonical eukaryotic 1 DNA replication and segregation systems.</title>
        <authorList>
            <person name="Salas-Leiva D.E."/>
            <person name="Tromer E.C."/>
            <person name="Curtis B.A."/>
            <person name="Jerlstrom-Hultqvist J."/>
            <person name="Kolisko M."/>
            <person name="Yi Z."/>
            <person name="Salas-Leiva J.S."/>
            <person name="Gallot-Lavallee L."/>
            <person name="Kops G.J.P.L."/>
            <person name="Archibald J.M."/>
            <person name="Simpson A.G.B."/>
            <person name="Roger A.J."/>
        </authorList>
    </citation>
    <scope>NUCLEOTIDE SEQUENCE</scope>
    <source>
        <strain evidence="1">BICM</strain>
    </source>
</reference>
<sequence length="201" mass="22256">MGTKESISSISKSSVDAISLAQSSSFPTRDESDEFSCDFSELPSIRELSIHELHTLTRSTHQPTLTAECFSMLSENDSPSMIELESTMVDASLYEIPEDAFSDNSERLSFHPADEEDNYDVYDSDSSSTLPSIGPIEIPRLTLNDVQYNCSSASTVSMAPRKREGFISRFIRAIANVFALAIFRIIDFVALRPGFDSVLSQ</sequence>
<organism evidence="1 2">
    <name type="scientific">Carpediemonas membranifera</name>
    <dbReference type="NCBI Taxonomy" id="201153"/>
    <lineage>
        <taxon>Eukaryota</taxon>
        <taxon>Metamonada</taxon>
        <taxon>Carpediemonas-like organisms</taxon>
        <taxon>Carpediemonas</taxon>
    </lineage>
</organism>
<dbReference type="EMBL" id="JAHDYR010000053">
    <property type="protein sequence ID" value="KAG9391703.1"/>
    <property type="molecule type" value="Genomic_DNA"/>
</dbReference>